<feature type="region of interest" description="Disordered" evidence="2">
    <location>
        <begin position="1716"/>
        <end position="1736"/>
    </location>
</feature>
<feature type="compositionally biased region" description="Polar residues" evidence="2">
    <location>
        <begin position="773"/>
        <end position="810"/>
    </location>
</feature>
<evidence type="ECO:0000259" key="3">
    <source>
        <dbReference type="Pfam" id="PF12509"/>
    </source>
</evidence>
<feature type="region of interest" description="Disordered" evidence="2">
    <location>
        <begin position="666"/>
        <end position="685"/>
    </location>
</feature>
<gene>
    <name evidence="6" type="ORF">PHYPO_G00230360</name>
</gene>
<evidence type="ECO:0000256" key="1">
    <source>
        <dbReference type="ARBA" id="ARBA00008058"/>
    </source>
</evidence>
<evidence type="ECO:0000259" key="5">
    <source>
        <dbReference type="Pfam" id="PF24630"/>
    </source>
</evidence>
<feature type="region of interest" description="Disordered" evidence="2">
    <location>
        <begin position="2677"/>
        <end position="2699"/>
    </location>
</feature>
<feature type="compositionally biased region" description="Basic and acidic residues" evidence="2">
    <location>
        <begin position="1036"/>
        <end position="1045"/>
    </location>
</feature>
<feature type="domain" description="TASOR alpha/beta" evidence="4">
    <location>
        <begin position="2882"/>
        <end position="2976"/>
    </location>
</feature>
<dbReference type="GO" id="GO:0005654">
    <property type="term" value="C:nucleoplasm"/>
    <property type="evidence" value="ECO:0007669"/>
    <property type="project" value="TreeGrafter"/>
</dbReference>
<dbReference type="Pfam" id="PF23314">
    <property type="entry name" value="TASOR_alpha-beta"/>
    <property type="match status" value="1"/>
</dbReference>
<feature type="compositionally biased region" description="Polar residues" evidence="2">
    <location>
        <begin position="843"/>
        <end position="856"/>
    </location>
</feature>
<evidence type="ECO:0000256" key="2">
    <source>
        <dbReference type="SAM" id="MobiDB-lite"/>
    </source>
</evidence>
<dbReference type="InterPro" id="IPR046432">
    <property type="entry name" value="TASOR"/>
</dbReference>
<feature type="compositionally biased region" description="Polar residues" evidence="2">
    <location>
        <begin position="960"/>
        <end position="976"/>
    </location>
</feature>
<dbReference type="InterPro" id="IPR056242">
    <property type="entry name" value="PIN_TASOR"/>
</dbReference>
<name>A0A5N5NJM0_PANHP</name>
<reference evidence="6 7" key="1">
    <citation type="submission" date="2019-06" db="EMBL/GenBank/DDBJ databases">
        <title>A chromosome-scale genome assembly of the striped catfish, Pangasianodon hypophthalmus.</title>
        <authorList>
            <person name="Wen M."/>
            <person name="Zahm M."/>
            <person name="Roques C."/>
            <person name="Cabau C."/>
            <person name="Klopp C."/>
            <person name="Donnadieu C."/>
            <person name="Jouanno E."/>
            <person name="Avarre J.-C."/>
            <person name="Campet M."/>
            <person name="Ha T.T.T."/>
            <person name="Dugue R."/>
            <person name="Lampietro C."/>
            <person name="Louis A."/>
            <person name="Herpin A."/>
            <person name="Echchiki A."/>
            <person name="Berthelot C."/>
            <person name="Parey E."/>
            <person name="Roest-Crollius H."/>
            <person name="Braasch I."/>
            <person name="Postlethwait J."/>
            <person name="Bobe J."/>
            <person name="Montfort J."/>
            <person name="Bouchez O."/>
            <person name="Begum T."/>
            <person name="Schartl M."/>
            <person name="Guiguen Y."/>
        </authorList>
    </citation>
    <scope>NUCLEOTIDE SEQUENCE [LARGE SCALE GENOMIC DNA]</scope>
    <source>
        <strain evidence="6 7">Indonesia</strain>
        <tissue evidence="6">Blood</tissue>
    </source>
</reference>
<dbReference type="InterPro" id="IPR056243">
    <property type="entry name" value="TASOR_ab_dom"/>
</dbReference>
<feature type="domain" description="TASOR pseudo-PARP" evidence="3">
    <location>
        <begin position="67"/>
        <end position="215"/>
    </location>
</feature>
<dbReference type="GO" id="GO:0045814">
    <property type="term" value="P:negative regulation of gene expression, epigenetic"/>
    <property type="evidence" value="ECO:0007669"/>
    <property type="project" value="InterPro"/>
</dbReference>
<feature type="compositionally biased region" description="Polar residues" evidence="2">
    <location>
        <begin position="910"/>
        <end position="930"/>
    </location>
</feature>
<feature type="compositionally biased region" description="Basic and acidic residues" evidence="2">
    <location>
        <begin position="977"/>
        <end position="994"/>
    </location>
</feature>
<accession>A0A5N5NJM0</accession>
<dbReference type="Proteomes" id="UP000327468">
    <property type="component" value="Chromosome 8"/>
</dbReference>
<proteinExistence type="inferred from homology"/>
<keyword evidence="7" id="KW-1185">Reference proteome</keyword>
<dbReference type="PANTHER" id="PTHR16207">
    <property type="entry name" value="SET DOMAIN-CONTAINING PROTEIN"/>
    <property type="match status" value="1"/>
</dbReference>
<comment type="similarity">
    <text evidence="1">Belongs to the TASOR family.</text>
</comment>
<evidence type="ECO:0000313" key="6">
    <source>
        <dbReference type="EMBL" id="KAB5567227.1"/>
    </source>
</evidence>
<feature type="compositionally biased region" description="Polar residues" evidence="2">
    <location>
        <begin position="1073"/>
        <end position="1084"/>
    </location>
</feature>
<feature type="region of interest" description="Disordered" evidence="2">
    <location>
        <begin position="739"/>
        <end position="856"/>
    </location>
</feature>
<comment type="caution">
    <text evidence="6">The sequence shown here is derived from an EMBL/GenBank/DDBJ whole genome shotgun (WGS) entry which is preliminary data.</text>
</comment>
<evidence type="ECO:0000313" key="7">
    <source>
        <dbReference type="Proteomes" id="UP000327468"/>
    </source>
</evidence>
<dbReference type="Pfam" id="PF24630">
    <property type="entry name" value="PIN_TASOR"/>
    <property type="match status" value="1"/>
</dbReference>
<feature type="region of interest" description="Disordered" evidence="2">
    <location>
        <begin position="1012"/>
        <end position="1115"/>
    </location>
</feature>
<feature type="region of interest" description="Disordered" evidence="2">
    <location>
        <begin position="905"/>
        <end position="994"/>
    </location>
</feature>
<sequence>MENDTTISKEGLLEPVLPGSVTFECSILAPLRNNYLYEESKESFTYNSAQLINNADLQKRYSAFRAEKHEKGYSEEELEESFGFLLLDDKSRANRLADSGLVVGQGTCTTLGDCSKGVYISKYSDCLDLKRWYDGKTGYIVLLKLTKGRVKEVTENYTQNFTPPTAGFDCHVSEQLRAVCATTSSFLAFERTQYYMYELLDGGESVESCPRHVYPFAIVAFSYGKTAISLELKEKSQEKSSFHYQPWSGQLKIESVLYNIALKSIHGAMFPANLPKTVKVDHAIAVSELRKTLPQAVFETSPVGEVSLDGKWFSMYDVICFEARNDIAFLTQQLKEKDMALVICLDDGGFLVLLHSSNFLSYEGASTDKAFALQGMFIYPGSRTVPRETKSGYHKATVSSEVLQVLPALNYAELEMEKCPPKQREEPLGIMEKHLQNFAALIFPGLSSSPSREASMFPDQYDVPDGFPLIAPKWTEQTGDRLRTYLESPRSFQIPVARALELLAAGKQQRSDDHDDDVYYYISSPEAPQTPADMVLERDLPNETDHLTCRNVSDDMKKTAEQQAETEKTVAAELPHCALIEEVNTPAAAVVPTSDNNPTERTDPSPTSGDLPTEHYALNIHAVNTAQDNEKKPECVSVDDKCGGGEFSGAFLKETLQTTSVALSSTEIGDDPSTQASNAEMEDDQSKNIDCLSDVLPKVGGQIPVADKVLQEADLPTSISPPTTSVNRTEALIKGCKEVQPEASSNVLAEMNSVPNRRGKRRRRKALKRKTNTVRQITPLQNTTSSLSPSTEATPEQSSNSDTIHSSPSTLKKDWRSLPRRKRHWNADASMKRTLRSDYKNTEMPSGKNSETEKNTTITELTVTGNIMPSTPKRKMEGINMRERYGLKTIITDCGFVFVPHGSEVPPGDLNSNENKQAQESSFVTTNSPSGERPVTTPIHDKPQSSEMENRGDNMPLKHIQNNSVNPAKALSSGNITEKDQSSVLESPEKNKSTVKDHVYKAISISKLKTVLKRARRTKSPGAQDHGKSISDNTEPELKRGKPNNDAELPDNGKLPLHADDKKGNTLPHNPESAGSQEPVENTPSKPPLRTPSSQEKRISKIPKKNGCNNFDNFSPNEIVKQANQQLISQPVENRVEGKHISSDGQSDKEEMAAGVPAPSDALNLLADLALSVNSEEMLPNLGEKHLGAKTSSSPQTVIHLLRDLTPSLKLPPKSPFPEGLVVTGDLILEISKEHSYSQPTSLLSGLTGISPQVQSPVGCVESHLSMKSDLLLKFPDFTSCPDYHSKGGKNGWRFLPSLSASAPAAVKAKVWSSMFLRCRSIDEKEGSIQVTRHWKENYDFKFDSKFTNDRLDKCVTRALHGKWDFSIEDNYEQVHLIFHMWIGLFYSKPTSRFFHFDHLCPTVERKNPAKVLQCAIQTFTPLPDVDLASKEDKNTSLDPVSDALDLSVKASGAVDHCAAGENPTPSSGIQSRLEHLRENKEPDIRPGLNYPPSVLAGAILKDYRSTVEDLDENSTPDYNDCSDIEDDATDVTESAYTKLLESNSAYSQLCDHASNMRIDEKKLLNVQNNELVSKDLSTSKTMNIKSAGMMGTETKNVAVFHQVVRPVKPVILSKVHDSLPGRKIILKSLSFKDKHKDEAPVSVHSESVSKDEQCEAAVDEEKPESTSVCVHSGNKNECVLETMPGSYSVISVPENDENDARIEAKSVLLNRDETPTVIPDVNDSTKEKSMSGESNNKVMCNEIGDTPEDVLDVSNKPKQEVKSVIVDTPNDVRNDKILVEMHVNDEATEKVGPVPDVRDEVPIDIPDENHKTKEEVKPVSHVWSDTPEEVLVNDELKDKVTSVSVRDDTSINEPDVIKSNEVVKPVRDNTSSHDVRNDTHVGVTLVNDETNKVPTMPDICDTTSVYDGENTLHGVRDEDDNASDEVNSVVNIRDASGDSEASDKLGVIDDIHVDVQDVDNTNKEAKPELDVRTDMSADVQDVNNINKEAKPGLDVRDDTPANIQDVNDGTKDETKCQPDVRDCISVDRQHDVDTTEDMAVHEEVYAMEEHVCGKDESNTDEITKESERKVAEEPICDADIELDSEEQNTIDESQDWTDCVDMDISDKDSEDENQEKVHEVNVSGGEILEEDTVKLQEGEIKTEALVASNYKEHTREGPQPGISDYTSVGHVSSTSNQLITLKESHSSTAVGGTCIPSQNDSESIMLHDTFVVQHETPEVNQYKPRKGCDDVFPLTGVVKPEPYEIKDSSIQDTIEEADDLAILNANVRSDTDPTTLKMGADQDPLVPTIYEMSAAKRVEIHDNFDSMDASPPALQIDTEAEMNSRCCTPTLDEPVYSQGSDEVSNIQEVNLQDISKTEHYCVKKSPTNAWLALDSSEDSHSELEKSPAHREQIFPQDPCWSHNQYDATVKEIDESKSVLTDEHVPEENLVYFDYDEIPTPRDTKEIEPQQDQFGSFSEQYEDDFYEELPSSWTHSASFKSEGQKDLSEWYAPDEDTRYTSSISVHREVAYRPREITVSNSDIPCWTQRIHYSESSPNVEEPNERGLSFRHRAGLSESNDESESHGSEPVCYGKKKRKRKFHPNEWDEEDFNVTVDYSVQKTFSCSSNRSSISRTRTSSPYQHKGESKHPFDWRRYFRREGIFESNEGNEGPFYDPPSSIVTMFDKKGNRVIFESPSTQKQLAGIHGKSQSVEEQRSTSDTQSLMELEYLIFSEKMTHLLKNCKTTSRVKQHRLNISPVENPMTIHFSRLDEQNSFSALDQTWPTLSKFKINVDMSERKALKKTPNYSKPLHLQSLFCERGTQANCSKLSDITKECSKSYHTMMNDICIGKTVPHQKDELKRKWDTERATTSKQSGFCGRIKKDMFDHLHDNLNSLVRQACKTKYKFYVLVTSSDPFFEETKDLLKAEGHTAVEPYQFDIDANGQTPLLIILRNEDIAEHIFEVPHLLELKKSSRVLFAGIDQPDDVVNLTHQELFAKGGFVVFDETALDTLNLENMKKVVGIMEELDKKGKWKWFLHYRDSRKLRENARCSPEAQRRKQFIDCCQEAGIVEVLPYHECDVISRERPDYLRCLVRLQIQNVSARFPVFITDTPDDSFEKNGILTMNIYTFSRILSNDTCSVS</sequence>
<dbReference type="Pfam" id="PF12509">
    <property type="entry name" value="DUF3715"/>
    <property type="match status" value="1"/>
</dbReference>
<organism evidence="6 7">
    <name type="scientific">Pangasianodon hypophthalmus</name>
    <name type="common">Striped catfish</name>
    <name type="synonym">Helicophagus hypophthalmus</name>
    <dbReference type="NCBI Taxonomy" id="310915"/>
    <lineage>
        <taxon>Eukaryota</taxon>
        <taxon>Metazoa</taxon>
        <taxon>Chordata</taxon>
        <taxon>Craniata</taxon>
        <taxon>Vertebrata</taxon>
        <taxon>Euteleostomi</taxon>
        <taxon>Actinopterygii</taxon>
        <taxon>Neopterygii</taxon>
        <taxon>Teleostei</taxon>
        <taxon>Ostariophysi</taxon>
        <taxon>Siluriformes</taxon>
        <taxon>Pangasiidae</taxon>
        <taxon>Pangasianodon</taxon>
    </lineage>
</organism>
<feature type="compositionally biased region" description="Basic residues" evidence="2">
    <location>
        <begin position="757"/>
        <end position="772"/>
    </location>
</feature>
<evidence type="ECO:0000259" key="4">
    <source>
        <dbReference type="Pfam" id="PF23314"/>
    </source>
</evidence>
<protein>
    <submittedName>
        <fullName evidence="6">Uncharacterized protein</fullName>
    </submittedName>
</protein>
<dbReference type="EMBL" id="VFJC01000009">
    <property type="protein sequence ID" value="KAB5567227.1"/>
    <property type="molecule type" value="Genomic_DNA"/>
</dbReference>
<feature type="compositionally biased region" description="Basic and acidic residues" evidence="2">
    <location>
        <begin position="939"/>
        <end position="952"/>
    </location>
</feature>
<dbReference type="InterPro" id="IPR022188">
    <property type="entry name" value="TASOR_DUF3715"/>
</dbReference>
<feature type="region of interest" description="Disordered" evidence="2">
    <location>
        <begin position="2553"/>
        <end position="2574"/>
    </location>
</feature>
<feature type="domain" description="TASOR PIN" evidence="5">
    <location>
        <begin position="2980"/>
        <end position="3115"/>
    </location>
</feature>
<dbReference type="PANTHER" id="PTHR16207:SF10">
    <property type="entry name" value="PROTEIN TASOR 2"/>
    <property type="match status" value="1"/>
</dbReference>
<feature type="region of interest" description="Disordered" evidence="2">
    <location>
        <begin position="590"/>
        <end position="612"/>
    </location>
</feature>
<feature type="compositionally biased region" description="Polar residues" evidence="2">
    <location>
        <begin position="666"/>
        <end position="678"/>
    </location>
</feature>